<reference evidence="3" key="1">
    <citation type="submission" date="2020-11" db="EMBL/GenBank/DDBJ databases">
        <authorList>
            <consortium name="DOE Joint Genome Institute"/>
            <person name="Ahrendt S."/>
            <person name="Riley R."/>
            <person name="Andreopoulos W."/>
            <person name="Labutti K."/>
            <person name="Pangilinan J."/>
            <person name="Ruiz-Duenas F.J."/>
            <person name="Barrasa J.M."/>
            <person name="Sanchez-Garcia M."/>
            <person name="Camarero S."/>
            <person name="Miyauchi S."/>
            <person name="Serrano A."/>
            <person name="Linde D."/>
            <person name="Babiker R."/>
            <person name="Drula E."/>
            <person name="Ayuso-Fernandez I."/>
            <person name="Pacheco R."/>
            <person name="Padilla G."/>
            <person name="Ferreira P."/>
            <person name="Barriuso J."/>
            <person name="Kellner H."/>
            <person name="Castanera R."/>
            <person name="Alfaro M."/>
            <person name="Ramirez L."/>
            <person name="Pisabarro A.G."/>
            <person name="Kuo A."/>
            <person name="Tritt A."/>
            <person name="Lipzen A."/>
            <person name="He G."/>
            <person name="Yan M."/>
            <person name="Ng V."/>
            <person name="Cullen D."/>
            <person name="Martin F."/>
            <person name="Rosso M.-N."/>
            <person name="Henrissat B."/>
            <person name="Hibbett D."/>
            <person name="Martinez A.T."/>
            <person name="Grigoriev I.V."/>
        </authorList>
    </citation>
    <scope>NUCLEOTIDE SEQUENCE</scope>
    <source>
        <strain evidence="3">MF-IS2</strain>
    </source>
</reference>
<keyword evidence="4" id="KW-1185">Reference proteome</keyword>
<feature type="region of interest" description="Disordered" evidence="1">
    <location>
        <begin position="112"/>
        <end position="197"/>
    </location>
</feature>
<feature type="compositionally biased region" description="Low complexity" evidence="1">
    <location>
        <begin position="165"/>
        <end position="178"/>
    </location>
</feature>
<feature type="compositionally biased region" description="Polar residues" evidence="1">
    <location>
        <begin position="120"/>
        <end position="145"/>
    </location>
</feature>
<sequence length="297" mass="33187">MSTNNKFTVPEFIELLICSVLGGLLAGGLMVYLYIQSKKYGCMGRTQVQKEADGEWVLDITPRQRVSIPIQDPPNEERFSALTRNLSFSVRAATGTSHDDRRRDSIIHDDIRSWAPVPTTPDSQNHQYFLPNGSSRHSRSAHSTPPSTPREMRMRGIVGNSGSNLELLSRTTTTVSTLPPYDTLSLGPPRYPTSGTSFSDVLTGPETTDPVDPLPQLPRQQQGPYENFRIAIARRTLLGSISASTTLLWNLMALKVRNLRPIIPQRILYRLLRLQGDDSLAKFSKDRTNDILVPMID</sequence>
<proteinExistence type="predicted"/>
<evidence type="ECO:0000313" key="3">
    <source>
        <dbReference type="EMBL" id="KAF9450226.1"/>
    </source>
</evidence>
<keyword evidence="2" id="KW-1133">Transmembrane helix</keyword>
<protein>
    <submittedName>
        <fullName evidence="3">Uncharacterized protein</fullName>
    </submittedName>
</protein>
<keyword evidence="2" id="KW-0812">Transmembrane</keyword>
<dbReference type="EMBL" id="MU151110">
    <property type="protein sequence ID" value="KAF9450226.1"/>
    <property type="molecule type" value="Genomic_DNA"/>
</dbReference>
<comment type="caution">
    <text evidence="3">The sequence shown here is derived from an EMBL/GenBank/DDBJ whole genome shotgun (WGS) entry which is preliminary data.</text>
</comment>
<dbReference type="AlphaFoldDB" id="A0A9P5XJB3"/>
<organism evidence="3 4">
    <name type="scientific">Macrolepiota fuliginosa MF-IS2</name>
    <dbReference type="NCBI Taxonomy" id="1400762"/>
    <lineage>
        <taxon>Eukaryota</taxon>
        <taxon>Fungi</taxon>
        <taxon>Dikarya</taxon>
        <taxon>Basidiomycota</taxon>
        <taxon>Agaricomycotina</taxon>
        <taxon>Agaricomycetes</taxon>
        <taxon>Agaricomycetidae</taxon>
        <taxon>Agaricales</taxon>
        <taxon>Agaricineae</taxon>
        <taxon>Agaricaceae</taxon>
        <taxon>Macrolepiota</taxon>
    </lineage>
</organism>
<name>A0A9P5XJB3_9AGAR</name>
<keyword evidence="2" id="KW-0472">Membrane</keyword>
<dbReference type="Proteomes" id="UP000807342">
    <property type="component" value="Unassembled WGS sequence"/>
</dbReference>
<feature type="transmembrane region" description="Helical" evidence="2">
    <location>
        <begin position="12"/>
        <end position="35"/>
    </location>
</feature>
<accession>A0A9P5XJB3</accession>
<evidence type="ECO:0000256" key="2">
    <source>
        <dbReference type="SAM" id="Phobius"/>
    </source>
</evidence>
<gene>
    <name evidence="3" type="ORF">P691DRAFT_789710</name>
</gene>
<evidence type="ECO:0000313" key="4">
    <source>
        <dbReference type="Proteomes" id="UP000807342"/>
    </source>
</evidence>
<evidence type="ECO:0000256" key="1">
    <source>
        <dbReference type="SAM" id="MobiDB-lite"/>
    </source>
</evidence>